<evidence type="ECO:0000313" key="11">
    <source>
        <dbReference type="EMBL" id="EGO62142.1"/>
    </source>
</evidence>
<comment type="similarity">
    <text evidence="8">Belongs to the transferase hexapeptide repeat family. LpxA subfamily.</text>
</comment>
<dbReference type="Pfam" id="PF13720">
    <property type="entry name" value="Acetyltransf_11"/>
    <property type="match status" value="1"/>
</dbReference>
<dbReference type="InterPro" id="IPR037157">
    <property type="entry name" value="Acetyltransf_C_sf"/>
</dbReference>
<evidence type="ECO:0000256" key="8">
    <source>
        <dbReference type="HAMAP-Rule" id="MF_00387"/>
    </source>
</evidence>
<keyword evidence="1 8" id="KW-0963">Cytoplasm</keyword>
<dbReference type="UniPathway" id="UPA00359">
    <property type="reaction ID" value="UER00477"/>
</dbReference>
<comment type="subunit">
    <text evidence="8">Homotrimer.</text>
</comment>
<comment type="pathway">
    <text evidence="8">Glycolipid biosynthesis; lipid IV(A) biosynthesis; lipid IV(A) from (3R)-3-hydroxytetradecanoyl-[acyl-carrier-protein] and UDP-N-acetyl-alpha-D-glucosamine: step 1/6.</text>
</comment>
<dbReference type="PIRSF" id="PIRSF000456">
    <property type="entry name" value="UDP-GlcNAc_acltr"/>
    <property type="match status" value="1"/>
</dbReference>
<dbReference type="OrthoDB" id="9794407at2"/>
<comment type="caution">
    <text evidence="11">The sequence shown here is derived from an EMBL/GenBank/DDBJ whole genome shotgun (WGS) entry which is preliminary data.</text>
</comment>
<dbReference type="InterPro" id="IPR011004">
    <property type="entry name" value="Trimer_LpxA-like_sf"/>
</dbReference>
<dbReference type="HAMAP" id="MF_00387">
    <property type="entry name" value="LpxA"/>
    <property type="match status" value="1"/>
</dbReference>
<comment type="catalytic activity">
    <reaction evidence="8">
        <text>a (3R)-hydroxyacyl-[ACP] + UDP-N-acetyl-alpha-D-glucosamine = a UDP-3-O-[(3R)-3-hydroxyacyl]-N-acetyl-alpha-D-glucosamine + holo-[ACP]</text>
        <dbReference type="Rhea" id="RHEA:67812"/>
        <dbReference type="Rhea" id="RHEA-COMP:9685"/>
        <dbReference type="Rhea" id="RHEA-COMP:9945"/>
        <dbReference type="ChEBI" id="CHEBI:57705"/>
        <dbReference type="ChEBI" id="CHEBI:64479"/>
        <dbReference type="ChEBI" id="CHEBI:78827"/>
        <dbReference type="ChEBI" id="CHEBI:173225"/>
        <dbReference type="EC" id="2.3.1.129"/>
    </reaction>
</comment>
<evidence type="ECO:0000313" key="12">
    <source>
        <dbReference type="Proteomes" id="UP000003240"/>
    </source>
</evidence>
<name>F7NP19_9FIRM</name>
<dbReference type="STRING" id="1009370.ALO_19302"/>
<evidence type="ECO:0000256" key="1">
    <source>
        <dbReference type="ARBA" id="ARBA00022490"/>
    </source>
</evidence>
<dbReference type="SUPFAM" id="SSF51161">
    <property type="entry name" value="Trimeric LpxA-like enzymes"/>
    <property type="match status" value="1"/>
</dbReference>
<feature type="domain" description="UDP N-acetylglucosamine O-acyltransferase C-terminal" evidence="9">
    <location>
        <begin position="185"/>
        <end position="266"/>
    </location>
</feature>
<keyword evidence="5 8" id="KW-0677">Repeat</keyword>
<dbReference type="eggNOG" id="COG1043">
    <property type="taxonomic scope" value="Bacteria"/>
</dbReference>
<keyword evidence="7 8" id="KW-0012">Acyltransferase</keyword>
<dbReference type="RefSeq" id="WP_004099077.1">
    <property type="nucleotide sequence ID" value="NZ_AFGF01000240.1"/>
</dbReference>
<dbReference type="PANTHER" id="PTHR43480">
    <property type="entry name" value="ACYL-[ACYL-CARRIER-PROTEIN]--UDP-N-ACETYLGLUCOSAMINE O-ACYLTRANSFERASE"/>
    <property type="match status" value="1"/>
</dbReference>
<dbReference type="InterPro" id="IPR056729">
    <property type="entry name" value="GMPPB_C"/>
</dbReference>
<accession>F7NP19</accession>
<reference evidence="11 12" key="1">
    <citation type="journal article" date="2011" name="EMBO J.">
        <title>Structural diversity of bacterial flagellar motors.</title>
        <authorList>
            <person name="Chen S."/>
            <person name="Beeby M."/>
            <person name="Murphy G.E."/>
            <person name="Leadbetter J.R."/>
            <person name="Hendrixson D.R."/>
            <person name="Briegel A."/>
            <person name="Li Z."/>
            <person name="Shi J."/>
            <person name="Tocheva E.I."/>
            <person name="Muller A."/>
            <person name="Dobro M.J."/>
            <person name="Jensen G.J."/>
        </authorList>
    </citation>
    <scope>NUCLEOTIDE SEQUENCE [LARGE SCALE GENOMIC DNA]</scope>
    <source>
        <strain evidence="11 12">DSM 6540</strain>
    </source>
</reference>
<evidence type="ECO:0000256" key="2">
    <source>
        <dbReference type="ARBA" id="ARBA00022516"/>
    </source>
</evidence>
<dbReference type="Gene3D" id="2.160.10.10">
    <property type="entry name" value="Hexapeptide repeat proteins"/>
    <property type="match status" value="1"/>
</dbReference>
<evidence type="ECO:0000256" key="4">
    <source>
        <dbReference type="ARBA" id="ARBA00022679"/>
    </source>
</evidence>
<evidence type="ECO:0000256" key="3">
    <source>
        <dbReference type="ARBA" id="ARBA00022556"/>
    </source>
</evidence>
<evidence type="ECO:0000256" key="6">
    <source>
        <dbReference type="ARBA" id="ARBA00023098"/>
    </source>
</evidence>
<proteinExistence type="inferred from homology"/>
<dbReference type="EMBL" id="AFGF01000240">
    <property type="protein sequence ID" value="EGO62142.1"/>
    <property type="molecule type" value="Genomic_DNA"/>
</dbReference>
<evidence type="ECO:0000259" key="9">
    <source>
        <dbReference type="Pfam" id="PF13720"/>
    </source>
</evidence>
<dbReference type="InterPro" id="IPR010137">
    <property type="entry name" value="Lipid_A_LpxA"/>
</dbReference>
<dbReference type="CDD" id="cd03351">
    <property type="entry name" value="LbH_UDP-GlcNAc_AT"/>
    <property type="match status" value="1"/>
</dbReference>
<dbReference type="InterPro" id="IPR029098">
    <property type="entry name" value="Acetyltransf_C"/>
</dbReference>
<comment type="subcellular location">
    <subcellularLocation>
        <location evidence="8">Cytoplasm</location>
    </subcellularLocation>
</comment>
<dbReference type="PROSITE" id="PS00101">
    <property type="entry name" value="HEXAPEP_TRANSFERASES"/>
    <property type="match status" value="1"/>
</dbReference>
<sequence>MMQDQYKLRTSSNIHETAVVHPGAVLGKNVDVGPYAVIGQNVRIGDNTVIKSHAIIDGWTDIGVNCEIYPCASIGSPPQDQKFRGEKSYIVIGDNTQIREFVTVNGATGEGQETRVGSDCLLLAYCHVAHNCVIGNHVVVSSAAMIAGHVVVGDRATIGGLTGIHQFVRIGRNAMVGGASKIVQDVPPFITAAGNPAQAAGLNTVGMTRAGIGETTRQLIKRAYKILYLSGLGLSCALEIMEQQIPECEEVADFIQFLRNTERGICRVACKARQ</sequence>
<feature type="domain" description="Mannose-1-phosphate guanyltransferase C-terminal" evidence="10">
    <location>
        <begin position="12"/>
        <end position="108"/>
    </location>
</feature>
<dbReference type="GO" id="GO:0005737">
    <property type="term" value="C:cytoplasm"/>
    <property type="evidence" value="ECO:0007669"/>
    <property type="project" value="UniProtKB-SubCell"/>
</dbReference>
<dbReference type="InterPro" id="IPR001451">
    <property type="entry name" value="Hexapep"/>
</dbReference>
<dbReference type="GO" id="GO:0016020">
    <property type="term" value="C:membrane"/>
    <property type="evidence" value="ECO:0007669"/>
    <property type="project" value="GOC"/>
</dbReference>
<keyword evidence="2 8" id="KW-0444">Lipid biosynthesis</keyword>
<dbReference type="GO" id="GO:0008780">
    <property type="term" value="F:acyl-[acyl-carrier-protein]-UDP-N-acetylglucosamine O-acyltransferase activity"/>
    <property type="evidence" value="ECO:0007669"/>
    <property type="project" value="UniProtKB-UniRule"/>
</dbReference>
<dbReference type="Proteomes" id="UP000003240">
    <property type="component" value="Unassembled WGS sequence"/>
</dbReference>
<dbReference type="InterPro" id="IPR018357">
    <property type="entry name" value="Hexapep_transf_CS"/>
</dbReference>
<dbReference type="NCBIfam" id="NF003657">
    <property type="entry name" value="PRK05289.1"/>
    <property type="match status" value="1"/>
</dbReference>
<evidence type="ECO:0000256" key="7">
    <source>
        <dbReference type="ARBA" id="ARBA00023315"/>
    </source>
</evidence>
<gene>
    <name evidence="8" type="primary">lpxA</name>
    <name evidence="11" type="ORF">ALO_19302</name>
</gene>
<evidence type="ECO:0000259" key="10">
    <source>
        <dbReference type="Pfam" id="PF25087"/>
    </source>
</evidence>
<keyword evidence="3 8" id="KW-0441">Lipid A biosynthesis</keyword>
<comment type="function">
    <text evidence="8">Involved in the biosynthesis of lipid A, a phosphorylated glycolipid that anchors the lipopolysaccharide to the outer membrane of the cell.</text>
</comment>
<dbReference type="Pfam" id="PF00132">
    <property type="entry name" value="Hexapep"/>
    <property type="match status" value="1"/>
</dbReference>
<keyword evidence="12" id="KW-1185">Reference proteome</keyword>
<dbReference type="Gene3D" id="1.20.1180.10">
    <property type="entry name" value="Udp N-acetylglucosamine O-acyltransferase, C-terminal domain"/>
    <property type="match status" value="1"/>
</dbReference>
<protein>
    <recommendedName>
        <fullName evidence="8">Acyl-[acyl-carrier-protein]--UDP-N-acetylglucosamine O-acyltransferase</fullName>
        <shortName evidence="8">UDP-N-acetylglucosamine acyltransferase</shortName>
        <ecNumber evidence="8">2.3.1.129</ecNumber>
    </recommendedName>
</protein>
<organism evidence="11 12">
    <name type="scientific">Acetonema longum DSM 6540</name>
    <dbReference type="NCBI Taxonomy" id="1009370"/>
    <lineage>
        <taxon>Bacteria</taxon>
        <taxon>Bacillati</taxon>
        <taxon>Bacillota</taxon>
        <taxon>Negativicutes</taxon>
        <taxon>Acetonemataceae</taxon>
        <taxon>Acetonema</taxon>
    </lineage>
</organism>
<keyword evidence="6 8" id="KW-0443">Lipid metabolism</keyword>
<dbReference type="EC" id="2.3.1.129" evidence="8"/>
<dbReference type="Pfam" id="PF25087">
    <property type="entry name" value="GMPPB_C"/>
    <property type="match status" value="1"/>
</dbReference>
<dbReference type="AlphaFoldDB" id="F7NP19"/>
<dbReference type="NCBIfam" id="TIGR01852">
    <property type="entry name" value="lipid_A_lpxA"/>
    <property type="match status" value="1"/>
</dbReference>
<dbReference type="PANTHER" id="PTHR43480:SF1">
    <property type="entry name" value="ACYL-[ACYL-CARRIER-PROTEIN]--UDP-N-ACETYLGLUCOSAMINE O-ACYLTRANSFERASE, MITOCHONDRIAL-RELATED"/>
    <property type="match status" value="1"/>
</dbReference>
<evidence type="ECO:0000256" key="5">
    <source>
        <dbReference type="ARBA" id="ARBA00022737"/>
    </source>
</evidence>
<dbReference type="GO" id="GO:0009245">
    <property type="term" value="P:lipid A biosynthetic process"/>
    <property type="evidence" value="ECO:0007669"/>
    <property type="project" value="UniProtKB-UniRule"/>
</dbReference>
<keyword evidence="4 8" id="KW-0808">Transferase</keyword>